<keyword evidence="3" id="KW-1185">Reference proteome</keyword>
<dbReference type="CDD" id="cd14789">
    <property type="entry name" value="Tiki"/>
    <property type="match status" value="1"/>
</dbReference>
<protein>
    <submittedName>
        <fullName evidence="2">TraB/GumN family protein</fullName>
    </submittedName>
</protein>
<evidence type="ECO:0000256" key="1">
    <source>
        <dbReference type="SAM" id="SignalP"/>
    </source>
</evidence>
<dbReference type="PANTHER" id="PTHR40590">
    <property type="entry name" value="CYTOPLASMIC PROTEIN-RELATED"/>
    <property type="match status" value="1"/>
</dbReference>
<sequence>MVGRFIVALLFIAASLQAQEKSVLYKVTGNGLEKPSYLMGIINFLPADQFKIPAAVDKAMEECEVYAAKFEQNRKTQKKFNEAVKIPNNGWINDYLTDDELNQLRLLLLLDMEVKEHAYHDFYSRLQPIILVPTTTALKLGDNIVYTELKLHEVAKKHKLKTESLGTIQEEIAAFEKFPIEDQVEALKHTVNNFDQHIAEYDEMVADYLKNQDLVKVKNETFKATNESQQFKKVYYDSRALGWLPKIEEMMKDKPTFIALGAPYLVGDVSLLNLLETKGYKVSPVEVSF</sequence>
<proteinExistence type="predicted"/>
<dbReference type="AlphaFoldDB" id="A0A974ZZS3"/>
<dbReference type="InterPro" id="IPR047111">
    <property type="entry name" value="YbaP-like"/>
</dbReference>
<feature type="chain" id="PRO_5037793126" evidence="1">
    <location>
        <begin position="19"/>
        <end position="289"/>
    </location>
</feature>
<accession>A0A974ZZS3</accession>
<dbReference type="EMBL" id="CP070608">
    <property type="protein sequence ID" value="QSE96071.1"/>
    <property type="molecule type" value="Genomic_DNA"/>
</dbReference>
<evidence type="ECO:0000313" key="2">
    <source>
        <dbReference type="EMBL" id="QSE96071.1"/>
    </source>
</evidence>
<gene>
    <name evidence="2" type="ORF">JR347_10630</name>
</gene>
<feature type="signal peptide" evidence="1">
    <location>
        <begin position="1"/>
        <end position="18"/>
    </location>
</feature>
<dbReference type="RefSeq" id="WP_205720584.1">
    <property type="nucleotide sequence ID" value="NZ_CP070608.1"/>
</dbReference>
<dbReference type="KEGG" id="fuv:JR347_10630"/>
<dbReference type="Proteomes" id="UP000662783">
    <property type="component" value="Chromosome"/>
</dbReference>
<dbReference type="Pfam" id="PF01963">
    <property type="entry name" value="TraB_PrgY_gumN"/>
    <property type="match status" value="1"/>
</dbReference>
<organism evidence="2 3">
    <name type="scientific">Fulvivirga lutea</name>
    <dbReference type="NCBI Taxonomy" id="2810512"/>
    <lineage>
        <taxon>Bacteria</taxon>
        <taxon>Pseudomonadati</taxon>
        <taxon>Bacteroidota</taxon>
        <taxon>Cytophagia</taxon>
        <taxon>Cytophagales</taxon>
        <taxon>Fulvivirgaceae</taxon>
        <taxon>Fulvivirga</taxon>
    </lineage>
</organism>
<dbReference type="PANTHER" id="PTHR40590:SF1">
    <property type="entry name" value="CYTOPLASMIC PROTEIN"/>
    <property type="match status" value="1"/>
</dbReference>
<name>A0A974ZZS3_9BACT</name>
<dbReference type="InterPro" id="IPR002816">
    <property type="entry name" value="TraB/PrgY/GumN_fam"/>
</dbReference>
<reference evidence="2" key="1">
    <citation type="submission" date="2021-02" db="EMBL/GenBank/DDBJ databases">
        <title>Fulvivirga sp. S481 isolated from sea water.</title>
        <authorList>
            <person name="Bae S.S."/>
            <person name="Baek K."/>
        </authorList>
    </citation>
    <scope>NUCLEOTIDE SEQUENCE</scope>
    <source>
        <strain evidence="2">S481</strain>
    </source>
</reference>
<evidence type="ECO:0000313" key="3">
    <source>
        <dbReference type="Proteomes" id="UP000662783"/>
    </source>
</evidence>
<keyword evidence="1" id="KW-0732">Signal</keyword>